<dbReference type="OrthoDB" id="9788252at2"/>
<evidence type="ECO:0000256" key="1">
    <source>
        <dbReference type="ARBA" id="ARBA00004141"/>
    </source>
</evidence>
<dbReference type="RefSeq" id="WP_062189515.1">
    <property type="nucleotide sequence ID" value="NZ_DF967965.1"/>
</dbReference>
<keyword evidence="5" id="KW-0813">Transport</keyword>
<evidence type="ECO:0000256" key="2">
    <source>
        <dbReference type="ARBA" id="ARBA00022692"/>
    </source>
</evidence>
<dbReference type="PIRSF" id="PIRSF006648">
    <property type="entry name" value="DrrB"/>
    <property type="match status" value="1"/>
</dbReference>
<comment type="similarity">
    <text evidence="5">Belongs to the ABC-2 integral membrane protein family.</text>
</comment>
<dbReference type="AlphaFoldDB" id="A0A3D1JCM8"/>
<gene>
    <name evidence="7" type="ORF">DEQ80_00580</name>
</gene>
<evidence type="ECO:0000256" key="4">
    <source>
        <dbReference type="ARBA" id="ARBA00023136"/>
    </source>
</evidence>
<dbReference type="Proteomes" id="UP000264141">
    <property type="component" value="Unassembled WGS sequence"/>
</dbReference>
<keyword evidence="3 5" id="KW-1133">Transmembrane helix</keyword>
<dbReference type="GO" id="GO:0043190">
    <property type="term" value="C:ATP-binding cassette (ABC) transporter complex"/>
    <property type="evidence" value="ECO:0007669"/>
    <property type="project" value="InterPro"/>
</dbReference>
<dbReference type="PANTHER" id="PTHR43229">
    <property type="entry name" value="NODULATION PROTEIN J"/>
    <property type="match status" value="1"/>
</dbReference>
<reference evidence="7 8" key="1">
    <citation type="journal article" date="2018" name="Nat. Biotechnol.">
        <title>A standardized bacterial taxonomy based on genome phylogeny substantially revises the tree of life.</title>
        <authorList>
            <person name="Parks D.H."/>
            <person name="Chuvochina M."/>
            <person name="Waite D.W."/>
            <person name="Rinke C."/>
            <person name="Skarshewski A."/>
            <person name="Chaumeil P.A."/>
            <person name="Hugenholtz P."/>
        </authorList>
    </citation>
    <scope>NUCLEOTIDE SEQUENCE [LARGE SCALE GENOMIC DNA]</scope>
    <source>
        <strain evidence="7">UBA8781</strain>
    </source>
</reference>
<dbReference type="InterPro" id="IPR051784">
    <property type="entry name" value="Nod_factor_ABC_transporter"/>
</dbReference>
<accession>A0A3D1JCM8</accession>
<keyword evidence="2 5" id="KW-0812">Transmembrane</keyword>
<feature type="transmembrane region" description="Helical" evidence="5">
    <location>
        <begin position="160"/>
        <end position="188"/>
    </location>
</feature>
<feature type="transmembrane region" description="Helical" evidence="5">
    <location>
        <begin position="131"/>
        <end position="154"/>
    </location>
</feature>
<evidence type="ECO:0000256" key="5">
    <source>
        <dbReference type="RuleBase" id="RU361157"/>
    </source>
</evidence>
<evidence type="ECO:0000259" key="6">
    <source>
        <dbReference type="PROSITE" id="PS51012"/>
    </source>
</evidence>
<feature type="transmembrane region" description="Helical" evidence="5">
    <location>
        <begin position="78"/>
        <end position="97"/>
    </location>
</feature>
<feature type="transmembrane region" description="Helical" evidence="5">
    <location>
        <begin position="252"/>
        <end position="271"/>
    </location>
</feature>
<keyword evidence="4 5" id="KW-0472">Membrane</keyword>
<comment type="caution">
    <text evidence="7">The sequence shown here is derived from an EMBL/GenBank/DDBJ whole genome shotgun (WGS) entry which is preliminary data.</text>
</comment>
<sequence>MQTTPVFGLSRPTFGSHLRALWMITLNNWKHHWRYPLNAISDLLQPLVWLAPVYFMGQAFSVNGKAEGFAGYAGTDDYMSYIILGTALANFIMAVFWGMGYSLKWDMDGGVLEANWMTPLPRPLMLVGRTFSNLATTTLTSLGMILVASLIWGFHPTGNALAAVLTVIPLLIGLYGFGFAFAALVMILREANTLVDSGSFLVQILSGANFPVNVLPKWLLPVSLILPLTYGFDAVRGWLLKTRTLLPLNVEIIILVVSMFLMIFIGLRAFYALERRVRQKGTVGQY</sequence>
<protein>
    <recommendedName>
        <fullName evidence="5">Transport permease protein</fullName>
    </recommendedName>
</protein>
<comment type="caution">
    <text evidence="5">Lacks conserved residue(s) required for the propagation of feature annotation.</text>
</comment>
<evidence type="ECO:0000256" key="3">
    <source>
        <dbReference type="ARBA" id="ARBA00022989"/>
    </source>
</evidence>
<evidence type="ECO:0000313" key="7">
    <source>
        <dbReference type="EMBL" id="HCE16329.1"/>
    </source>
</evidence>
<feature type="domain" description="ABC transmembrane type-2" evidence="6">
    <location>
        <begin position="37"/>
        <end position="273"/>
    </location>
</feature>
<proteinExistence type="inferred from homology"/>
<dbReference type="PROSITE" id="PS51012">
    <property type="entry name" value="ABC_TM2"/>
    <property type="match status" value="1"/>
</dbReference>
<keyword evidence="5" id="KW-1003">Cell membrane</keyword>
<evidence type="ECO:0000313" key="8">
    <source>
        <dbReference type="Proteomes" id="UP000264141"/>
    </source>
</evidence>
<dbReference type="GO" id="GO:0140359">
    <property type="term" value="F:ABC-type transporter activity"/>
    <property type="evidence" value="ECO:0007669"/>
    <property type="project" value="InterPro"/>
</dbReference>
<dbReference type="InterPro" id="IPR047817">
    <property type="entry name" value="ABC2_TM_bact-type"/>
</dbReference>
<dbReference type="EMBL" id="DPBP01000003">
    <property type="protein sequence ID" value="HCE16329.1"/>
    <property type="molecule type" value="Genomic_DNA"/>
</dbReference>
<dbReference type="STRING" id="229919.GCA_001050195_00548"/>
<organism evidence="7 8">
    <name type="scientific">Anaerolinea thermolimosa</name>
    <dbReference type="NCBI Taxonomy" id="229919"/>
    <lineage>
        <taxon>Bacteria</taxon>
        <taxon>Bacillati</taxon>
        <taxon>Chloroflexota</taxon>
        <taxon>Anaerolineae</taxon>
        <taxon>Anaerolineales</taxon>
        <taxon>Anaerolineaceae</taxon>
        <taxon>Anaerolinea</taxon>
    </lineage>
</organism>
<name>A0A3D1JCM8_9CHLR</name>
<dbReference type="PANTHER" id="PTHR43229:SF2">
    <property type="entry name" value="NODULATION PROTEIN J"/>
    <property type="match status" value="1"/>
</dbReference>
<dbReference type="InterPro" id="IPR000412">
    <property type="entry name" value="ABC_2_transport"/>
</dbReference>
<dbReference type="InterPro" id="IPR013525">
    <property type="entry name" value="ABC2_TM"/>
</dbReference>
<comment type="subcellular location">
    <subcellularLocation>
        <location evidence="5">Cell membrane</location>
        <topology evidence="5">Multi-pass membrane protein</topology>
    </subcellularLocation>
    <subcellularLocation>
        <location evidence="1">Membrane</location>
        <topology evidence="1">Multi-pass membrane protein</topology>
    </subcellularLocation>
</comment>
<dbReference type="Pfam" id="PF01061">
    <property type="entry name" value="ABC2_membrane"/>
    <property type="match status" value="1"/>
</dbReference>